<proteinExistence type="predicted"/>
<sequence length="106" mass="11645">MSQARSLWLLPSRASGNPLPSFDYVSHNPAPGAGLFRFRVPRFTSALAAISACLAGAFVAKFCWSCLSVIYRTAYSVVNRTVTPLSEPLLPAFRRPSLPPPPDYRF</sequence>
<keyword evidence="1" id="KW-0812">Transmembrane</keyword>
<gene>
    <name evidence="2" type="ORF">M9458_055335</name>
</gene>
<keyword evidence="1" id="KW-1133">Transmembrane helix</keyword>
<keyword evidence="3" id="KW-1185">Reference proteome</keyword>
<evidence type="ECO:0000313" key="3">
    <source>
        <dbReference type="Proteomes" id="UP001529510"/>
    </source>
</evidence>
<evidence type="ECO:0000256" key="1">
    <source>
        <dbReference type="SAM" id="Phobius"/>
    </source>
</evidence>
<dbReference type="AlphaFoldDB" id="A0ABD0MGX0"/>
<dbReference type="Proteomes" id="UP001529510">
    <property type="component" value="Unassembled WGS sequence"/>
</dbReference>
<dbReference type="EMBL" id="JAMKFB020000477">
    <property type="protein sequence ID" value="KAL0149297.1"/>
    <property type="molecule type" value="Genomic_DNA"/>
</dbReference>
<accession>A0ABD0MGX0</accession>
<name>A0ABD0MGX0_CIRMR</name>
<reference evidence="2 3" key="1">
    <citation type="submission" date="2024-05" db="EMBL/GenBank/DDBJ databases">
        <title>Genome sequencing and assembly of Indian major carp, Cirrhinus mrigala (Hamilton, 1822).</title>
        <authorList>
            <person name="Mohindra V."/>
            <person name="Chowdhury L.M."/>
            <person name="Lal K."/>
            <person name="Jena J.K."/>
        </authorList>
    </citation>
    <scope>NUCLEOTIDE SEQUENCE [LARGE SCALE GENOMIC DNA]</scope>
    <source>
        <strain evidence="2">CM1030</strain>
        <tissue evidence="2">Blood</tissue>
    </source>
</reference>
<protein>
    <submittedName>
        <fullName evidence="2">Uncharacterized protein</fullName>
    </submittedName>
</protein>
<feature type="transmembrane region" description="Helical" evidence="1">
    <location>
        <begin position="46"/>
        <end position="71"/>
    </location>
</feature>
<organism evidence="2 3">
    <name type="scientific">Cirrhinus mrigala</name>
    <name type="common">Mrigala</name>
    <dbReference type="NCBI Taxonomy" id="683832"/>
    <lineage>
        <taxon>Eukaryota</taxon>
        <taxon>Metazoa</taxon>
        <taxon>Chordata</taxon>
        <taxon>Craniata</taxon>
        <taxon>Vertebrata</taxon>
        <taxon>Euteleostomi</taxon>
        <taxon>Actinopterygii</taxon>
        <taxon>Neopterygii</taxon>
        <taxon>Teleostei</taxon>
        <taxon>Ostariophysi</taxon>
        <taxon>Cypriniformes</taxon>
        <taxon>Cyprinidae</taxon>
        <taxon>Labeoninae</taxon>
        <taxon>Labeonini</taxon>
        <taxon>Cirrhinus</taxon>
    </lineage>
</organism>
<keyword evidence="1" id="KW-0472">Membrane</keyword>
<comment type="caution">
    <text evidence="2">The sequence shown here is derived from an EMBL/GenBank/DDBJ whole genome shotgun (WGS) entry which is preliminary data.</text>
</comment>
<evidence type="ECO:0000313" key="2">
    <source>
        <dbReference type="EMBL" id="KAL0149297.1"/>
    </source>
</evidence>